<protein>
    <submittedName>
        <fullName evidence="1">Uncharacterized protein</fullName>
    </submittedName>
</protein>
<accession>A0AAF0GLC4</accession>
<keyword evidence="2" id="KW-1185">Reference proteome</keyword>
<dbReference type="EMBL" id="OQ709222">
    <property type="protein sequence ID" value="WGH21904.1"/>
    <property type="molecule type" value="Genomic_DNA"/>
</dbReference>
<sequence length="101" mass="10898">MTSNDTVDVKVNATVEVTAITADAGIKAELDGSDFEGTVLQVRAEGEFFGVRYTDPDGVEHVVQGPGQEWAEATYQRFASTGSSPAVVRSRVLYLDWEVVS</sequence>
<evidence type="ECO:0000313" key="1">
    <source>
        <dbReference type="EMBL" id="WGH21904.1"/>
    </source>
</evidence>
<organism evidence="1 2">
    <name type="scientific">Rhodococcus phage Trogglehumper</name>
    <dbReference type="NCBI Taxonomy" id="3038381"/>
    <lineage>
        <taxon>Viruses</taxon>
        <taxon>Duplodnaviria</taxon>
        <taxon>Heunggongvirae</taxon>
        <taxon>Uroviricota</taxon>
        <taxon>Caudoviricetes</taxon>
        <taxon>Caudoviricetes incertae sedis</taxon>
        <taxon>Trogglehumpervirus</taxon>
        <taxon>Trogglehumpervirus trogglehumper</taxon>
    </lineage>
</organism>
<name>A0AAF0GLC4_9CAUD</name>
<evidence type="ECO:0000313" key="2">
    <source>
        <dbReference type="Proteomes" id="UP001242841"/>
    </source>
</evidence>
<dbReference type="Proteomes" id="UP001242841">
    <property type="component" value="Segment"/>
</dbReference>
<gene>
    <name evidence="1" type="primary">20</name>
    <name evidence="1" type="ORF">SEA_TROGGLEHUMPER_20</name>
</gene>
<reference evidence="1" key="1">
    <citation type="submission" date="2023-03" db="EMBL/GenBank/DDBJ databases">
        <authorList>
            <person name="Aguilar E."/>
            <person name="Antigua R."/>
            <person name="Antonino C."/>
            <person name="Bisram R."/>
            <person name="Chen J."/>
            <person name="Davilmar B."/>
            <person name="Del R.K."/>
            <person name="Germosen J."/>
            <person name="Hernandez J."/>
            <person name="Kelloggs L."/>
            <person name="Lema C."/>
            <person name="Li J."/>
            <person name="Melendez A."/>
            <person name="Mohammed I."/>
            <person name="Ryan A."/>
            <person name="Singh S."/>
            <person name="Tariq H."/>
            <person name="Golebiewska U.P."/>
            <person name="Russell D.A."/>
            <person name="Jacobs-Sera D."/>
            <person name="Hatfull G.F."/>
        </authorList>
    </citation>
    <scope>NUCLEOTIDE SEQUENCE</scope>
</reference>
<proteinExistence type="predicted"/>